<evidence type="ECO:0000313" key="2">
    <source>
        <dbReference type="EMBL" id="ROR47938.1"/>
    </source>
</evidence>
<sequence>MQRSARIVFSVSRGFATVEYCIVCALVVMVLFAAPNTPQMLVDAVKAFYRTLTFFVSLP</sequence>
<keyword evidence="1" id="KW-1133">Transmembrane helix</keyword>
<dbReference type="GeneID" id="84684226"/>
<organism evidence="2 3">
    <name type="scientific">Diaphorobacter nitroreducens</name>
    <dbReference type="NCBI Taxonomy" id="164759"/>
    <lineage>
        <taxon>Bacteria</taxon>
        <taxon>Pseudomonadati</taxon>
        <taxon>Pseudomonadota</taxon>
        <taxon>Betaproteobacteria</taxon>
        <taxon>Burkholderiales</taxon>
        <taxon>Comamonadaceae</taxon>
        <taxon>Diaphorobacter</taxon>
    </lineage>
</organism>
<accession>A0AAX1WV54</accession>
<evidence type="ECO:0008006" key="4">
    <source>
        <dbReference type="Google" id="ProtNLM"/>
    </source>
</evidence>
<gene>
    <name evidence="2" type="ORF">EDC60_1442</name>
</gene>
<protein>
    <recommendedName>
        <fullName evidence="4">Flp pilus assembly pilin Flp</fullName>
    </recommendedName>
</protein>
<feature type="transmembrane region" description="Helical" evidence="1">
    <location>
        <begin position="12"/>
        <end position="34"/>
    </location>
</feature>
<keyword evidence="1" id="KW-0812">Transmembrane</keyword>
<comment type="caution">
    <text evidence="2">The sequence shown here is derived from an EMBL/GenBank/DDBJ whole genome shotgun (WGS) entry which is preliminary data.</text>
</comment>
<dbReference type="RefSeq" id="WP_148061001.1">
    <property type="nucleotide sequence ID" value="NZ_CP016278.1"/>
</dbReference>
<evidence type="ECO:0000256" key="1">
    <source>
        <dbReference type="SAM" id="Phobius"/>
    </source>
</evidence>
<keyword evidence="3" id="KW-1185">Reference proteome</keyword>
<dbReference type="AlphaFoldDB" id="A0AAX1WV54"/>
<dbReference type="Proteomes" id="UP000271868">
    <property type="component" value="Unassembled WGS sequence"/>
</dbReference>
<name>A0AAX1WV54_9BURK</name>
<keyword evidence="1" id="KW-0472">Membrane</keyword>
<reference evidence="2 3" key="1">
    <citation type="submission" date="2018-11" db="EMBL/GenBank/DDBJ databases">
        <title>Genomic Encyclopedia of Type Strains, Phase IV (KMG-IV): sequencing the most valuable type-strain genomes for metagenomic binning, comparative biology and taxonomic classification.</title>
        <authorList>
            <person name="Goeker M."/>
        </authorList>
    </citation>
    <scope>NUCLEOTIDE SEQUENCE [LARGE SCALE GENOMIC DNA]</scope>
    <source>
        <strain evidence="2 3">DSM 15985</strain>
    </source>
</reference>
<evidence type="ECO:0000313" key="3">
    <source>
        <dbReference type="Proteomes" id="UP000271868"/>
    </source>
</evidence>
<proteinExistence type="predicted"/>
<dbReference type="EMBL" id="RJVL01000003">
    <property type="protein sequence ID" value="ROR47938.1"/>
    <property type="molecule type" value="Genomic_DNA"/>
</dbReference>